<feature type="compositionally biased region" description="Polar residues" evidence="2">
    <location>
        <begin position="1601"/>
        <end position="1627"/>
    </location>
</feature>
<dbReference type="Gene3D" id="1.10.506.10">
    <property type="entry name" value="GTPase Activation - p120gap, domain 1"/>
    <property type="match status" value="1"/>
</dbReference>
<dbReference type="InterPro" id="IPR039360">
    <property type="entry name" value="Ras_GTPase"/>
</dbReference>
<feature type="domain" description="Ras-GAP" evidence="3">
    <location>
        <begin position="951"/>
        <end position="1191"/>
    </location>
</feature>
<proteinExistence type="predicted"/>
<feature type="compositionally biased region" description="Basic and acidic residues" evidence="2">
    <location>
        <begin position="1709"/>
        <end position="1739"/>
    </location>
</feature>
<organism evidence="4 5">
    <name type="scientific">Microthyrium microscopicum</name>
    <dbReference type="NCBI Taxonomy" id="703497"/>
    <lineage>
        <taxon>Eukaryota</taxon>
        <taxon>Fungi</taxon>
        <taxon>Dikarya</taxon>
        <taxon>Ascomycota</taxon>
        <taxon>Pezizomycotina</taxon>
        <taxon>Dothideomycetes</taxon>
        <taxon>Dothideomycetes incertae sedis</taxon>
        <taxon>Microthyriales</taxon>
        <taxon>Microthyriaceae</taxon>
        <taxon>Microthyrium</taxon>
    </lineage>
</organism>
<dbReference type="PROSITE" id="PS50018">
    <property type="entry name" value="RAS_GTPASE_ACTIV_2"/>
    <property type="match status" value="1"/>
</dbReference>
<feature type="region of interest" description="Disordered" evidence="2">
    <location>
        <begin position="1365"/>
        <end position="1407"/>
    </location>
</feature>
<feature type="region of interest" description="Disordered" evidence="2">
    <location>
        <begin position="1425"/>
        <end position="1483"/>
    </location>
</feature>
<dbReference type="PANTHER" id="PTHR10194">
    <property type="entry name" value="RAS GTPASE-ACTIVATING PROTEINS"/>
    <property type="match status" value="1"/>
</dbReference>
<feature type="compositionally biased region" description="Polar residues" evidence="2">
    <location>
        <begin position="1443"/>
        <end position="1453"/>
    </location>
</feature>
<feature type="compositionally biased region" description="Basic and acidic residues" evidence="2">
    <location>
        <begin position="1584"/>
        <end position="1596"/>
    </location>
</feature>
<dbReference type="CDD" id="cd05137">
    <property type="entry name" value="RasGAP_CLA2_BUD2"/>
    <property type="match status" value="1"/>
</dbReference>
<dbReference type="GO" id="GO:0005096">
    <property type="term" value="F:GTPase activator activity"/>
    <property type="evidence" value="ECO:0007669"/>
    <property type="project" value="UniProtKB-KW"/>
</dbReference>
<feature type="region of interest" description="Disordered" evidence="2">
    <location>
        <begin position="379"/>
        <end position="399"/>
    </location>
</feature>
<feature type="compositionally biased region" description="Basic and acidic residues" evidence="2">
    <location>
        <begin position="1504"/>
        <end position="1524"/>
    </location>
</feature>
<feature type="region of interest" description="Disordered" evidence="2">
    <location>
        <begin position="602"/>
        <end position="632"/>
    </location>
</feature>
<dbReference type="Proteomes" id="UP000799302">
    <property type="component" value="Unassembled WGS sequence"/>
</dbReference>
<feature type="region of interest" description="Disordered" evidence="2">
    <location>
        <begin position="1504"/>
        <end position="1745"/>
    </location>
</feature>
<protein>
    <recommendedName>
        <fullName evidence="3">Ras-GAP domain-containing protein</fullName>
    </recommendedName>
</protein>
<feature type="compositionally biased region" description="Polar residues" evidence="2">
    <location>
        <begin position="1657"/>
        <end position="1673"/>
    </location>
</feature>
<dbReference type="EMBL" id="MU004231">
    <property type="protein sequence ID" value="KAF2672687.1"/>
    <property type="molecule type" value="Genomic_DNA"/>
</dbReference>
<feature type="compositionally biased region" description="Polar residues" evidence="2">
    <location>
        <begin position="353"/>
        <end position="362"/>
    </location>
</feature>
<feature type="region of interest" description="Disordered" evidence="2">
    <location>
        <begin position="212"/>
        <end position="362"/>
    </location>
</feature>
<dbReference type="Pfam" id="PF00616">
    <property type="entry name" value="RasGAP"/>
    <property type="match status" value="2"/>
</dbReference>
<evidence type="ECO:0000313" key="5">
    <source>
        <dbReference type="Proteomes" id="UP000799302"/>
    </source>
</evidence>
<dbReference type="SMART" id="SM00323">
    <property type="entry name" value="RasGAP"/>
    <property type="match status" value="1"/>
</dbReference>
<evidence type="ECO:0000256" key="2">
    <source>
        <dbReference type="SAM" id="MobiDB-lite"/>
    </source>
</evidence>
<sequence>MPFSDLMFQIPHYSLPHTFVHPPTLERPVYPFFNNLPPPSGRSAVLFHGLPLSLIASKLPLFAPLKASLAYNFHTFLAHYHLLATTAPPYLSLHSFQSEYIRDRIIVQLLLQFPRKRPSTHTLAPPSHIPQPIPSGSRGSLAININAHWSALRSYLEPLALEPIPERTLLEIEKQWLLNISHTEPRVESSSSSGRAGQAALLRTSQAALTMSTRHEATDQVASGASGGSRHRWHPSNGSINAAEGDVFGPSTIRTVTPESVQDDYYQPQDRTDPYNALSSPSSPRAIPQDSPRGHSRGHRIRAGSSNEIPTMSSMQEQRMQQALRPRTRTIEGSSLPRDTVSPPPGFNRNRTRIGSSNSMSIPTGAGIEDVVTSIGHISTIPQPSFTGPKRKPEPTKRLGKINHTVRDSSTVEPILETSPIPARQSPPSILTTGHRSDMRKILTLMKSSCGKMEGQLAFRRFETTPWSLSYCTINDESGSLVYEPKSRKSEYRTLIPDLRGCHIKTAWDAESQMPYLDVCPQNSKLRVNLRPHSQDEFDAWFAALLCWQPMRPKGAQNRMTKPQVAHVGERKLTENRRHSEISLLKEPPVIKFGQMKLWDSTAAPTPPSSSKSRKHVRHNQDAPRSQDVSAKLRENGEMTLHLVEGMGLITCIHLSQLSRCAIQRLDSSVLDTDFCIAIYPQYAATTNSQDFSKPIIISLDSRVVFEAWLVLLRAFTIPQLYGPKEALSQNTPEKDAASTPDMFRMERSLTVVVVEARMVQPLSPRLSEYPPIYNRSDNSNGQQSNGGLYTEVLLDGEIRARTTVKYEDKPSAFWREEFEFTDLPAAVSVASIVLRKRPPNQHTHGKITKDDSRKLSSANGSFPTPSADLNTDEIHGQVDVFLDDLDSGKPLEKWWPLINQYGQGVGEVLVRVLSDESIILMANDYKPMSDLLHRFENGLTLQISQRMPGELKRLSDCLLNIYQVSGTASEWLSNLVEEEIDGTLKEQPSNRVRFPSARRMSSNENGDPSYTAHYDREMMVRDMGKSASVEANLLFRGNTLLTKSLDLHMKRLGKDYLEETLGDKLREIAERDPDCEVDPNKITNPNDMDRNWRRLLTYTEQCWACIANSSTKCPRELRYIFRRVRACAEDRYGNFLRTVSYSSVSGFLFLRFFVPAILNPKLFGILRDNPKRNAVRTFTLIAKSLQGLANMSTFGAKEEWMEAMNTFFNARRNDFKKFVDTVCDIPSTSIGPEIPPQYSTPLAILQRLPPTSREGFPSLPHLIDHAKSFSTLVTLWLNNWSNSNSVPPTEGDLGRFHQQCLQLRKRTEDCLARAERAERPSSRISIMYEDLIEQMENCNVASPTAMDDTRSQHRLSMSAGAAIERPGTSAATLHSRGDSFGAKPPMAARSTSSGIETPLTMRQWRGPGRQLSLEILPSARSFVSSREHASHKQPAQPIYDQASPTSNTTSPYGGSDSAAEVEESKRSGRTTPSQFATRSTDARMHPWAYGHAVTMAMARDTAIREKRTTSETSKDRGSRRTESRNGGPAANMTPHERSRTSSGASNPGYEPRGRELESNKVAPGWNSDRVFGSSQRNTPVRESTSRHVLRERGEQLEPGESQNTHPLHSHPTSSANTTPRPTSSAKHSQRAPRRDWTADERAKRDERTYGQIPGISRNQRSVFTGSAENSSGEEAFQGEDVDPLEEDEETTALPRFTPQQHAQILAQAHEKVASGQISRERSKDRDRSEREMSLVEKMRWKKRK</sequence>
<dbReference type="InterPro" id="IPR001936">
    <property type="entry name" value="RasGAP_dom"/>
</dbReference>
<keyword evidence="5" id="KW-1185">Reference proteome</keyword>
<dbReference type="InterPro" id="IPR008936">
    <property type="entry name" value="Rho_GTPase_activation_prot"/>
</dbReference>
<dbReference type="SUPFAM" id="SSF48350">
    <property type="entry name" value="GTPase activation domain, GAP"/>
    <property type="match status" value="1"/>
</dbReference>
<keyword evidence="1" id="KW-0343">GTPase activation</keyword>
<gene>
    <name evidence="4" type="ORF">BT63DRAFT_450715</name>
</gene>
<evidence type="ECO:0000259" key="3">
    <source>
        <dbReference type="PROSITE" id="PS50018"/>
    </source>
</evidence>
<evidence type="ECO:0000256" key="1">
    <source>
        <dbReference type="ARBA" id="ARBA00022468"/>
    </source>
</evidence>
<dbReference type="PANTHER" id="PTHR10194:SF60">
    <property type="entry name" value="RAS GTPASE-ACTIVATING PROTEIN RASKOL"/>
    <property type="match status" value="1"/>
</dbReference>
<feature type="region of interest" description="Disordered" evidence="2">
    <location>
        <begin position="840"/>
        <end position="870"/>
    </location>
</feature>
<name>A0A6A6UMM4_9PEZI</name>
<evidence type="ECO:0000313" key="4">
    <source>
        <dbReference type="EMBL" id="KAF2672687.1"/>
    </source>
</evidence>
<feature type="compositionally biased region" description="Polar residues" evidence="2">
    <location>
        <begin position="1573"/>
        <end position="1583"/>
    </location>
</feature>
<feature type="compositionally biased region" description="Polar residues" evidence="2">
    <location>
        <begin position="304"/>
        <end position="321"/>
    </location>
</feature>
<accession>A0A6A6UMM4</accession>
<feature type="compositionally biased region" description="Acidic residues" evidence="2">
    <location>
        <begin position="1677"/>
        <end position="1691"/>
    </location>
</feature>
<dbReference type="OrthoDB" id="775356at2759"/>
<feature type="compositionally biased region" description="Polar residues" evidence="2">
    <location>
        <begin position="856"/>
        <end position="870"/>
    </location>
</feature>
<feature type="compositionally biased region" description="Polar residues" evidence="2">
    <location>
        <begin position="1470"/>
        <end position="1480"/>
    </location>
</feature>
<feature type="compositionally biased region" description="Basic and acidic residues" evidence="2">
    <location>
        <begin position="1633"/>
        <end position="1649"/>
    </location>
</feature>
<reference evidence="4" key="1">
    <citation type="journal article" date="2020" name="Stud. Mycol.">
        <title>101 Dothideomycetes genomes: a test case for predicting lifestyles and emergence of pathogens.</title>
        <authorList>
            <person name="Haridas S."/>
            <person name="Albert R."/>
            <person name="Binder M."/>
            <person name="Bloem J."/>
            <person name="Labutti K."/>
            <person name="Salamov A."/>
            <person name="Andreopoulos B."/>
            <person name="Baker S."/>
            <person name="Barry K."/>
            <person name="Bills G."/>
            <person name="Bluhm B."/>
            <person name="Cannon C."/>
            <person name="Castanera R."/>
            <person name="Culley D."/>
            <person name="Daum C."/>
            <person name="Ezra D."/>
            <person name="Gonzalez J."/>
            <person name="Henrissat B."/>
            <person name="Kuo A."/>
            <person name="Liang C."/>
            <person name="Lipzen A."/>
            <person name="Lutzoni F."/>
            <person name="Magnuson J."/>
            <person name="Mondo S."/>
            <person name="Nolan M."/>
            <person name="Ohm R."/>
            <person name="Pangilinan J."/>
            <person name="Park H.-J."/>
            <person name="Ramirez L."/>
            <person name="Alfaro M."/>
            <person name="Sun H."/>
            <person name="Tritt A."/>
            <person name="Yoshinaga Y."/>
            <person name="Zwiers L.-H."/>
            <person name="Turgeon B."/>
            <person name="Goodwin S."/>
            <person name="Spatafora J."/>
            <person name="Crous P."/>
            <person name="Grigoriev I."/>
        </authorList>
    </citation>
    <scope>NUCLEOTIDE SEQUENCE</scope>
    <source>
        <strain evidence="4">CBS 115976</strain>
    </source>
</reference>